<evidence type="ECO:0000256" key="3">
    <source>
        <dbReference type="ARBA" id="ARBA00022694"/>
    </source>
</evidence>
<comment type="caution">
    <text evidence="5">The sequence shown here is derived from an EMBL/GenBank/DDBJ whole genome shotgun (WGS) entry which is preliminary data.</text>
</comment>
<protein>
    <submittedName>
        <fullName evidence="5">Uncharacterized protein</fullName>
    </submittedName>
</protein>
<dbReference type="InterPro" id="IPR002738">
    <property type="entry name" value="RNase_P_p30"/>
</dbReference>
<evidence type="ECO:0000256" key="1">
    <source>
        <dbReference type="ARBA" id="ARBA00004123"/>
    </source>
</evidence>
<name>A0A4U0XZB7_9PEZI</name>
<dbReference type="AlphaFoldDB" id="A0A4U0XZB7"/>
<keyword evidence="6" id="KW-1185">Reference proteome</keyword>
<dbReference type="GO" id="GO:0005655">
    <property type="term" value="C:nucleolar ribonuclease P complex"/>
    <property type="evidence" value="ECO:0007669"/>
    <property type="project" value="TreeGrafter"/>
</dbReference>
<evidence type="ECO:0000256" key="4">
    <source>
        <dbReference type="SAM" id="MobiDB-lite"/>
    </source>
</evidence>
<feature type="compositionally biased region" description="Basic and acidic residues" evidence="4">
    <location>
        <begin position="240"/>
        <end position="250"/>
    </location>
</feature>
<comment type="similarity">
    <text evidence="2">Belongs to the eukaryotic/archaeal RNase P protein component 3 family.</text>
</comment>
<dbReference type="GO" id="GO:0003723">
    <property type="term" value="F:RNA binding"/>
    <property type="evidence" value="ECO:0007669"/>
    <property type="project" value="TreeGrafter"/>
</dbReference>
<feature type="region of interest" description="Disordered" evidence="4">
    <location>
        <begin position="240"/>
        <end position="316"/>
    </location>
</feature>
<comment type="subcellular location">
    <subcellularLocation>
        <location evidence="1">Nucleus</location>
    </subcellularLocation>
</comment>
<accession>A0A4U0XZB7</accession>
<evidence type="ECO:0000313" key="5">
    <source>
        <dbReference type="EMBL" id="TKA81368.1"/>
    </source>
</evidence>
<evidence type="ECO:0000256" key="2">
    <source>
        <dbReference type="ARBA" id="ARBA00007331"/>
    </source>
</evidence>
<proteinExistence type="inferred from homology"/>
<reference evidence="5 6" key="1">
    <citation type="submission" date="2017-03" db="EMBL/GenBank/DDBJ databases">
        <title>Genomes of endolithic fungi from Antarctica.</title>
        <authorList>
            <person name="Coleine C."/>
            <person name="Masonjones S."/>
            <person name="Stajich J.E."/>
        </authorList>
    </citation>
    <scope>NUCLEOTIDE SEQUENCE [LARGE SCALE GENOMIC DNA]</scope>
    <source>
        <strain evidence="5 6">CCFEE 5187</strain>
    </source>
</reference>
<dbReference type="PANTHER" id="PTHR13031">
    <property type="entry name" value="RIBONUCLEASE P SUBUNIT P30"/>
    <property type="match status" value="1"/>
</dbReference>
<dbReference type="Proteomes" id="UP000308768">
    <property type="component" value="Unassembled WGS sequence"/>
</dbReference>
<feature type="compositionally biased region" description="Polar residues" evidence="4">
    <location>
        <begin position="295"/>
        <end position="304"/>
    </location>
</feature>
<keyword evidence="3" id="KW-0819">tRNA processing</keyword>
<dbReference type="SUPFAM" id="SSF89550">
    <property type="entry name" value="PHP domain-like"/>
    <property type="match status" value="1"/>
</dbReference>
<evidence type="ECO:0000313" key="6">
    <source>
        <dbReference type="Proteomes" id="UP000308768"/>
    </source>
</evidence>
<dbReference type="FunFam" id="3.20.20.140:FF:000053">
    <property type="entry name" value="Ribonuclease P complex subunit Pop2"/>
    <property type="match status" value="1"/>
</dbReference>
<dbReference type="GO" id="GO:0008033">
    <property type="term" value="P:tRNA processing"/>
    <property type="evidence" value="ECO:0007669"/>
    <property type="project" value="UniProtKB-KW"/>
</dbReference>
<dbReference type="Gene3D" id="3.20.20.140">
    <property type="entry name" value="Metal-dependent hydrolases"/>
    <property type="match status" value="1"/>
</dbReference>
<dbReference type="Pfam" id="PF01876">
    <property type="entry name" value="RNase_P_p30"/>
    <property type="match status" value="1"/>
</dbReference>
<organism evidence="5 6">
    <name type="scientific">Cryomyces minteri</name>
    <dbReference type="NCBI Taxonomy" id="331657"/>
    <lineage>
        <taxon>Eukaryota</taxon>
        <taxon>Fungi</taxon>
        <taxon>Dikarya</taxon>
        <taxon>Ascomycota</taxon>
        <taxon>Pezizomycotina</taxon>
        <taxon>Dothideomycetes</taxon>
        <taxon>Dothideomycetes incertae sedis</taxon>
        <taxon>Cryomyces</taxon>
    </lineage>
</organism>
<dbReference type="STRING" id="331657.A0A4U0XZB7"/>
<dbReference type="PANTHER" id="PTHR13031:SF0">
    <property type="entry name" value="RIBONUCLEASE P PROTEIN SUBUNIT P30"/>
    <property type="match status" value="1"/>
</dbReference>
<gene>
    <name evidence="5" type="ORF">B0A49_00275</name>
</gene>
<dbReference type="InterPro" id="IPR016195">
    <property type="entry name" value="Pol/histidinol_Pase-like"/>
</dbReference>
<dbReference type="EMBL" id="NAJN01000027">
    <property type="protein sequence ID" value="TKA81368.1"/>
    <property type="molecule type" value="Genomic_DNA"/>
</dbReference>
<sequence>MFYDLNVPWSIKEPDLQRTLAFLSELGYGVVALTYTLSGKLPADLTSPIPTTLPFPTPSKLNVLRRCTLILSDPSQNHRISSLAATYDILAIRPTDERTLQQACQSLDCDIISLDLTQRLGYHFKFKMLSQAIERGVRFEICYAPGVTATDSGARRNLISNATQLIRATRGRGLVISSEAKKALGCRGPWDVVNLAAVWGLGQERGREAVSKEARSVVVTAQIKRTSFRGVVDVVYGGEKPDSTKKEARVKNGLGKRTADAISNGTDSAVEGSKPISKRQKKKLDHEAQMAAKKASTSESTNLLGTVPPREASTAG</sequence>
<dbReference type="OrthoDB" id="17948at2759"/>